<comment type="function">
    <text evidence="5">Catalyzes the NADPH-dependent reduction of 7-cyano-7-deazaguanine (preQ0) to 7-aminomethyl-7-deazaguanine (preQ1).</text>
</comment>
<dbReference type="SUPFAM" id="SSF55620">
    <property type="entry name" value="Tetrahydrobiopterin biosynthesis enzymes-like"/>
    <property type="match status" value="1"/>
</dbReference>
<dbReference type="GO" id="GO:0005737">
    <property type="term" value="C:cytoplasm"/>
    <property type="evidence" value="ECO:0007669"/>
    <property type="project" value="UniProtKB-SubCell"/>
</dbReference>
<accession>A0A7C4ATK2</accession>
<evidence type="ECO:0000256" key="3">
    <source>
        <dbReference type="ARBA" id="ARBA00022857"/>
    </source>
</evidence>
<organism evidence="6">
    <name type="scientific">Desulfomonile tiedjei</name>
    <dbReference type="NCBI Taxonomy" id="2358"/>
    <lineage>
        <taxon>Bacteria</taxon>
        <taxon>Pseudomonadati</taxon>
        <taxon>Thermodesulfobacteriota</taxon>
        <taxon>Desulfomonilia</taxon>
        <taxon>Desulfomonilales</taxon>
        <taxon>Desulfomonilaceae</taxon>
        <taxon>Desulfomonile</taxon>
    </lineage>
</organism>
<dbReference type="Pfam" id="PF14489">
    <property type="entry name" value="QueF"/>
    <property type="match status" value="1"/>
</dbReference>
<dbReference type="EMBL" id="DTGT01000406">
    <property type="protein sequence ID" value="HGH62102.1"/>
    <property type="molecule type" value="Genomic_DNA"/>
</dbReference>
<dbReference type="InterPro" id="IPR029500">
    <property type="entry name" value="QueF"/>
</dbReference>
<keyword evidence="2 5" id="KW-0671">Queuosine biosynthesis</keyword>
<name>A0A7C4ATK2_9BACT</name>
<dbReference type="PIRSF" id="PIRSF027377">
    <property type="entry name" value="Nitrile_oxidored_QueF"/>
    <property type="match status" value="1"/>
</dbReference>
<dbReference type="InterPro" id="IPR050084">
    <property type="entry name" value="NADPH_dep_7-cyano-7-deazaG_red"/>
</dbReference>
<dbReference type="EC" id="1.7.1.13" evidence="5"/>
<evidence type="ECO:0000256" key="2">
    <source>
        <dbReference type="ARBA" id="ARBA00022785"/>
    </source>
</evidence>
<evidence type="ECO:0000256" key="5">
    <source>
        <dbReference type="HAMAP-Rule" id="MF_00818"/>
    </source>
</evidence>
<feature type="active site" description="Thioimide intermediate" evidence="5">
    <location>
        <position position="53"/>
    </location>
</feature>
<dbReference type="UniPathway" id="UPA00392"/>
<protein>
    <recommendedName>
        <fullName evidence="5">NADPH-dependent 7-cyano-7-deazaguanine reductase</fullName>
        <ecNumber evidence="5">1.7.1.13</ecNumber>
    </recommendedName>
    <alternativeName>
        <fullName evidence="5">7-cyano-7-carbaguanine reductase</fullName>
    </alternativeName>
    <alternativeName>
        <fullName evidence="5">NADPH-dependent nitrile oxidoreductase</fullName>
    </alternativeName>
    <alternativeName>
        <fullName evidence="5">PreQ(0) reductase</fullName>
    </alternativeName>
</protein>
<dbReference type="AlphaFoldDB" id="A0A7C4ATK2"/>
<keyword evidence="3 5" id="KW-0521">NADP</keyword>
<gene>
    <name evidence="5 6" type="primary">queF</name>
    <name evidence="6" type="ORF">ENV54_12485</name>
</gene>
<dbReference type="GO" id="GO:0033739">
    <property type="term" value="F:preQ1 synthase activity"/>
    <property type="evidence" value="ECO:0007669"/>
    <property type="project" value="UniProtKB-UniRule"/>
</dbReference>
<sequence>MSHDDFPNLTILKKSQTDYKKSLGQTALESFPNKYPTRDYVVSFDCPEFTSLCPVTGQPDFAHIHITYIPDERCLESKSLKLYLFSFRNEGMFHEEIVNRILEDIVAACKPRWIRVKGLMNRRGGISIDVAVEYCKPGFKPPQGSI</sequence>
<dbReference type="InterPro" id="IPR043133">
    <property type="entry name" value="GTP-CH-I_C/QueF"/>
</dbReference>
<dbReference type="PANTHER" id="PTHR34354:SF1">
    <property type="entry name" value="NADPH-DEPENDENT 7-CYANO-7-DEAZAGUANINE REDUCTASE"/>
    <property type="match status" value="1"/>
</dbReference>
<keyword evidence="1 5" id="KW-0963">Cytoplasm</keyword>
<evidence type="ECO:0000256" key="4">
    <source>
        <dbReference type="ARBA" id="ARBA00023002"/>
    </source>
</evidence>
<comment type="catalytic activity">
    <reaction evidence="5">
        <text>7-aminomethyl-7-carbaguanine + 2 NADP(+) = 7-cyano-7-carbaguanine + 2 NADPH + 3 H(+)</text>
        <dbReference type="Rhea" id="RHEA:13409"/>
        <dbReference type="ChEBI" id="CHEBI:15378"/>
        <dbReference type="ChEBI" id="CHEBI:45075"/>
        <dbReference type="ChEBI" id="CHEBI:57783"/>
        <dbReference type="ChEBI" id="CHEBI:58349"/>
        <dbReference type="ChEBI" id="CHEBI:58703"/>
        <dbReference type="EC" id="1.7.1.13"/>
    </reaction>
</comment>
<dbReference type="InterPro" id="IPR016856">
    <property type="entry name" value="QueF_type1"/>
</dbReference>
<reference evidence="6" key="1">
    <citation type="journal article" date="2020" name="mSystems">
        <title>Genome- and Community-Level Interaction Insights into Carbon Utilization and Element Cycling Functions of Hydrothermarchaeota in Hydrothermal Sediment.</title>
        <authorList>
            <person name="Zhou Z."/>
            <person name="Liu Y."/>
            <person name="Xu W."/>
            <person name="Pan J."/>
            <person name="Luo Z.H."/>
            <person name="Li M."/>
        </authorList>
    </citation>
    <scope>NUCLEOTIDE SEQUENCE [LARGE SCALE GENOMIC DNA]</scope>
    <source>
        <strain evidence="6">SpSt-769</strain>
    </source>
</reference>
<comment type="pathway">
    <text evidence="5">tRNA modification; tRNA-queuosine biosynthesis.</text>
</comment>
<keyword evidence="4 5" id="KW-0560">Oxidoreductase</keyword>
<comment type="subcellular location">
    <subcellularLocation>
        <location evidence="5">Cytoplasm</location>
    </subcellularLocation>
</comment>
<dbReference type="Gene3D" id="3.30.1130.10">
    <property type="match status" value="1"/>
</dbReference>
<dbReference type="NCBIfam" id="TIGR03139">
    <property type="entry name" value="QueF-II"/>
    <property type="match status" value="1"/>
</dbReference>
<feature type="binding site" evidence="5">
    <location>
        <begin position="75"/>
        <end position="77"/>
    </location>
    <ligand>
        <name>substrate</name>
    </ligand>
</feature>
<feature type="active site" description="Proton donor" evidence="5">
    <location>
        <position position="60"/>
    </location>
</feature>
<comment type="similarity">
    <text evidence="5">Belongs to the GTP cyclohydrolase I family. QueF type 1 subfamily.</text>
</comment>
<proteinExistence type="inferred from homology"/>
<evidence type="ECO:0000256" key="1">
    <source>
        <dbReference type="ARBA" id="ARBA00022490"/>
    </source>
</evidence>
<feature type="binding site" evidence="5">
    <location>
        <begin position="94"/>
        <end position="95"/>
    </location>
    <ligand>
        <name>substrate</name>
    </ligand>
</feature>
<dbReference type="GO" id="GO:0008616">
    <property type="term" value="P:tRNA queuosine(34) biosynthetic process"/>
    <property type="evidence" value="ECO:0007669"/>
    <property type="project" value="UniProtKB-UniRule"/>
</dbReference>
<comment type="caution">
    <text evidence="6">The sequence shown here is derived from an EMBL/GenBank/DDBJ whole genome shotgun (WGS) entry which is preliminary data.</text>
</comment>
<evidence type="ECO:0000313" key="6">
    <source>
        <dbReference type="EMBL" id="HGH62102.1"/>
    </source>
</evidence>
<dbReference type="PANTHER" id="PTHR34354">
    <property type="entry name" value="NADPH-DEPENDENT 7-CYANO-7-DEAZAGUANINE REDUCTASE"/>
    <property type="match status" value="1"/>
</dbReference>
<dbReference type="HAMAP" id="MF_00818">
    <property type="entry name" value="QueF_type1"/>
    <property type="match status" value="1"/>
</dbReference>